<accession>A0A2X0R8B2</accession>
<proteinExistence type="predicted"/>
<dbReference type="EMBL" id="LS423452">
    <property type="protein sequence ID" value="SPS06302.1"/>
    <property type="molecule type" value="Genomic_DNA"/>
</dbReference>
<dbReference type="AlphaFoldDB" id="A0A2X0R8B2"/>
<gene>
    <name evidence="1" type="ORF">NITFAB_1892</name>
</gene>
<reference evidence="1" key="1">
    <citation type="submission" date="2018-05" db="EMBL/GenBank/DDBJ databases">
        <authorList>
            <person name="Lanie J.A."/>
            <person name="Ng W.-L."/>
            <person name="Kazmierczak K.M."/>
            <person name="Andrzejewski T.M."/>
            <person name="Davidsen T.M."/>
            <person name="Wayne K.J."/>
            <person name="Tettelin H."/>
            <person name="Glass J.I."/>
            <person name="Rusch D."/>
            <person name="Podicherti R."/>
            <person name="Tsui H.-C.T."/>
            <person name="Winkler M.E."/>
        </authorList>
    </citation>
    <scope>NUCLEOTIDE SEQUENCE</scope>
    <source>
        <strain evidence="1">KNB</strain>
    </source>
</reference>
<evidence type="ECO:0000313" key="1">
    <source>
        <dbReference type="EMBL" id="SPS06302.1"/>
    </source>
</evidence>
<name>A0A2X0R8B2_9PROT</name>
<protein>
    <submittedName>
        <fullName evidence="1">Uncharacterized protein</fullName>
    </submittedName>
</protein>
<sequence length="57" mass="6296">MAFIHFHPYSLYSQNAWSKRHPFMPSPTQAEQAPAFIPAAGQTARVNGLCNSGKFST</sequence>
<organism evidence="1">
    <name type="scientific">Candidatus Nitrotoga fabula</name>
    <dbReference type="NCBI Taxonomy" id="2182327"/>
    <lineage>
        <taxon>Bacteria</taxon>
        <taxon>Pseudomonadati</taxon>
        <taxon>Pseudomonadota</taxon>
        <taxon>Betaproteobacteria</taxon>
        <taxon>Nitrosomonadales</taxon>
        <taxon>Gallionellaceae</taxon>
        <taxon>Candidatus Nitrotoga</taxon>
    </lineage>
</organism>